<dbReference type="GO" id="GO:0046872">
    <property type="term" value="F:metal ion binding"/>
    <property type="evidence" value="ECO:0007669"/>
    <property type="project" value="UniProtKB-KW"/>
</dbReference>
<accession>A0A521BVF0</accession>
<protein>
    <submittedName>
        <fullName evidence="9">Cytochrome c peroxidase</fullName>
    </submittedName>
</protein>
<dbReference type="InterPro" id="IPR036909">
    <property type="entry name" value="Cyt_c-like_dom_sf"/>
</dbReference>
<sequence length="436" mass="46512">MNLLIMRVWVALGVLSLSANLSLAAELPERATLSSFPDTDMELALLGRDLFYDPILSGNLNISCATCHHPRLGTSDGMSLSVGEGGTGLGPDRSIIAGQEPQARIPRNAPALWNTGAYEYAVMFHDGRVELSDDADFGLRMPADRPLERALPSPLSAQAMLPPLSADEMAGQLGENPVADAVARGDAPAAWAHLAARVNNIPAYRSRFDAMIGPDAPVHFTDIATALAEFITFEFQAINAPLDAYLNGDTTALNAAQTRGMALFYGPAGCNTCHSGPFQTDHGFHAIAMPQIGPGKEPGDYIDRGRAYVTGDPDDLYRFRTPSLRNVTQTAPYGHSGAFATLPAIIRHHAAPVGSLLRYDRTQAILTDYPFADWQALDDQNELLDIAAGNELPDTPLSDAEINDLVAFLSALTDTTAAKGRLGVPKTVPSGLPVDQ</sequence>
<keyword evidence="5 6" id="KW-0408">Iron</keyword>
<dbReference type="GO" id="GO:0009055">
    <property type="term" value="F:electron transfer activity"/>
    <property type="evidence" value="ECO:0007669"/>
    <property type="project" value="InterPro"/>
</dbReference>
<dbReference type="RefSeq" id="WP_235891406.1">
    <property type="nucleotide sequence ID" value="NZ_FXTO01000004.1"/>
</dbReference>
<evidence type="ECO:0000259" key="8">
    <source>
        <dbReference type="PROSITE" id="PS51007"/>
    </source>
</evidence>
<dbReference type="PANTHER" id="PTHR30600">
    <property type="entry name" value="CYTOCHROME C PEROXIDASE-RELATED"/>
    <property type="match status" value="1"/>
</dbReference>
<name>A0A521BVF0_9RHOB</name>
<keyword evidence="10" id="KW-1185">Reference proteome</keyword>
<feature type="domain" description="Cytochrome c" evidence="8">
    <location>
        <begin position="42"/>
        <end position="189"/>
    </location>
</feature>
<reference evidence="9 10" key="1">
    <citation type="submission" date="2017-05" db="EMBL/GenBank/DDBJ databases">
        <authorList>
            <person name="Varghese N."/>
            <person name="Submissions S."/>
        </authorList>
    </citation>
    <scope>NUCLEOTIDE SEQUENCE [LARGE SCALE GENOMIC DNA]</scope>
    <source>
        <strain evidence="9 10">DSM 29506</strain>
    </source>
</reference>
<keyword evidence="3 6" id="KW-0479">Metal-binding</keyword>
<feature type="signal peptide" evidence="7">
    <location>
        <begin position="1"/>
        <end position="24"/>
    </location>
</feature>
<dbReference type="Pfam" id="PF03150">
    <property type="entry name" value="CCP_MauG"/>
    <property type="match status" value="1"/>
</dbReference>
<dbReference type="InterPro" id="IPR009056">
    <property type="entry name" value="Cyt_c-like_dom"/>
</dbReference>
<organism evidence="9 10">
    <name type="scientific">Thalassovita litoralis</name>
    <dbReference type="NCBI Taxonomy" id="1010611"/>
    <lineage>
        <taxon>Bacteria</taxon>
        <taxon>Pseudomonadati</taxon>
        <taxon>Pseudomonadota</taxon>
        <taxon>Alphaproteobacteria</taxon>
        <taxon>Rhodobacterales</taxon>
        <taxon>Roseobacteraceae</taxon>
        <taxon>Thalassovita</taxon>
    </lineage>
</organism>
<dbReference type="GO" id="GO:0030313">
    <property type="term" value="C:cell envelope"/>
    <property type="evidence" value="ECO:0007669"/>
    <property type="project" value="UniProtKB-SubCell"/>
</dbReference>
<dbReference type="GO" id="GO:0020037">
    <property type="term" value="F:heme binding"/>
    <property type="evidence" value="ECO:0007669"/>
    <property type="project" value="InterPro"/>
</dbReference>
<dbReference type="InterPro" id="IPR051395">
    <property type="entry name" value="Cytochrome_c_Peroxidase/MauG"/>
</dbReference>
<gene>
    <name evidence="9" type="ORF">SAMN06265173_10471</name>
</gene>
<dbReference type="InterPro" id="IPR004852">
    <property type="entry name" value="Di-haem_cyt_c_peroxidsae"/>
</dbReference>
<evidence type="ECO:0000256" key="5">
    <source>
        <dbReference type="ARBA" id="ARBA00023004"/>
    </source>
</evidence>
<evidence type="ECO:0000256" key="2">
    <source>
        <dbReference type="ARBA" id="ARBA00022617"/>
    </source>
</evidence>
<keyword evidence="2 6" id="KW-0349">Heme</keyword>
<evidence type="ECO:0000313" key="9">
    <source>
        <dbReference type="EMBL" id="SMO50390.1"/>
    </source>
</evidence>
<evidence type="ECO:0000256" key="3">
    <source>
        <dbReference type="ARBA" id="ARBA00022723"/>
    </source>
</evidence>
<dbReference type="Gene3D" id="1.10.760.10">
    <property type="entry name" value="Cytochrome c-like domain"/>
    <property type="match status" value="2"/>
</dbReference>
<keyword evidence="7" id="KW-0732">Signal</keyword>
<dbReference type="Proteomes" id="UP000316030">
    <property type="component" value="Unassembled WGS sequence"/>
</dbReference>
<keyword evidence="9" id="KW-0575">Peroxidase</keyword>
<evidence type="ECO:0000313" key="10">
    <source>
        <dbReference type="Proteomes" id="UP000316030"/>
    </source>
</evidence>
<evidence type="ECO:0000256" key="1">
    <source>
        <dbReference type="ARBA" id="ARBA00004196"/>
    </source>
</evidence>
<dbReference type="PROSITE" id="PS51007">
    <property type="entry name" value="CYTC"/>
    <property type="match status" value="2"/>
</dbReference>
<dbReference type="GO" id="GO:0004130">
    <property type="term" value="F:cytochrome-c peroxidase activity"/>
    <property type="evidence" value="ECO:0007669"/>
    <property type="project" value="TreeGrafter"/>
</dbReference>
<evidence type="ECO:0000256" key="4">
    <source>
        <dbReference type="ARBA" id="ARBA00023002"/>
    </source>
</evidence>
<evidence type="ECO:0000256" key="6">
    <source>
        <dbReference type="PROSITE-ProRule" id="PRU00433"/>
    </source>
</evidence>
<dbReference type="SUPFAM" id="SSF46626">
    <property type="entry name" value="Cytochrome c"/>
    <property type="match status" value="2"/>
</dbReference>
<keyword evidence="4" id="KW-0560">Oxidoreductase</keyword>
<comment type="subcellular location">
    <subcellularLocation>
        <location evidence="1">Cell envelope</location>
    </subcellularLocation>
</comment>
<evidence type="ECO:0000256" key="7">
    <source>
        <dbReference type="SAM" id="SignalP"/>
    </source>
</evidence>
<feature type="chain" id="PRO_5022018751" evidence="7">
    <location>
        <begin position="25"/>
        <end position="436"/>
    </location>
</feature>
<proteinExistence type="predicted"/>
<dbReference type="EMBL" id="FXTO01000004">
    <property type="protein sequence ID" value="SMO50390.1"/>
    <property type="molecule type" value="Genomic_DNA"/>
</dbReference>
<dbReference type="AlphaFoldDB" id="A0A521BVF0"/>
<feature type="domain" description="Cytochrome c" evidence="8">
    <location>
        <begin position="255"/>
        <end position="413"/>
    </location>
</feature>